<evidence type="ECO:0000313" key="3">
    <source>
        <dbReference type="Proteomes" id="UP000706124"/>
    </source>
</evidence>
<dbReference type="EMBL" id="SRPO01000079">
    <property type="protein sequence ID" value="KAG5942521.1"/>
    <property type="molecule type" value="Genomic_DNA"/>
</dbReference>
<feature type="compositionally biased region" description="Polar residues" evidence="1">
    <location>
        <begin position="1"/>
        <end position="11"/>
    </location>
</feature>
<gene>
    <name evidence="2" type="ORF">E4U60_007234</name>
</gene>
<comment type="caution">
    <text evidence="2">The sequence shown here is derived from an EMBL/GenBank/DDBJ whole genome shotgun (WGS) entry which is preliminary data.</text>
</comment>
<feature type="compositionally biased region" description="Polar residues" evidence="1">
    <location>
        <begin position="242"/>
        <end position="259"/>
    </location>
</feature>
<dbReference type="OrthoDB" id="2530523at2759"/>
<sequence>MNPGLTQVSTPQRPPSIAQGTPTKSINQQLPTFNTTPQPHGRNQTPQNIQKTPVPGPSQTPTSSAHSGGGMSIPTSATPISPGSESCEKQRFALLLDINHELLYESILIQSTQQQLKNENALATGNAADRKATEEENLFQQDYFQCMRRLQGNLSYMAALADRKPEVKVPPCPAYLSAPPLNLSLKLRAPSVALEGRDPDLDFVEDRKERDMALRDLYSKLQALFPGFDPKKEPIFRVPGQAQRSGLQNSNQANTTVAHNPQMPPDVTGRPGNPSMVA</sequence>
<feature type="region of interest" description="Disordered" evidence="1">
    <location>
        <begin position="241"/>
        <end position="278"/>
    </location>
</feature>
<proteinExistence type="predicted"/>
<dbReference type="Proteomes" id="UP000706124">
    <property type="component" value="Unassembled WGS sequence"/>
</dbReference>
<dbReference type="AlphaFoldDB" id="A0A9P7SIV9"/>
<evidence type="ECO:0000256" key="1">
    <source>
        <dbReference type="SAM" id="MobiDB-lite"/>
    </source>
</evidence>
<feature type="region of interest" description="Disordered" evidence="1">
    <location>
        <begin position="1"/>
        <end position="85"/>
    </location>
</feature>
<organism evidence="2 3">
    <name type="scientific">Claviceps pazoutovae</name>
    <dbReference type="NCBI Taxonomy" id="1649127"/>
    <lineage>
        <taxon>Eukaryota</taxon>
        <taxon>Fungi</taxon>
        <taxon>Dikarya</taxon>
        <taxon>Ascomycota</taxon>
        <taxon>Pezizomycotina</taxon>
        <taxon>Sordariomycetes</taxon>
        <taxon>Hypocreomycetidae</taxon>
        <taxon>Hypocreales</taxon>
        <taxon>Clavicipitaceae</taxon>
        <taxon>Claviceps</taxon>
    </lineage>
</organism>
<protein>
    <submittedName>
        <fullName evidence="2">Uncharacterized protein</fullName>
    </submittedName>
</protein>
<keyword evidence="3" id="KW-1185">Reference proteome</keyword>
<feature type="compositionally biased region" description="Polar residues" evidence="1">
    <location>
        <begin position="18"/>
        <end position="66"/>
    </location>
</feature>
<reference evidence="2 3" key="1">
    <citation type="journal article" date="2020" name="bioRxiv">
        <title>Whole genome comparisons of ergot fungi reveals the divergence and evolution of species within the genus Claviceps are the result of varying mechanisms driving genome evolution and host range expansion.</title>
        <authorList>
            <person name="Wyka S.A."/>
            <person name="Mondo S.J."/>
            <person name="Liu M."/>
            <person name="Dettman J."/>
            <person name="Nalam V."/>
            <person name="Broders K.D."/>
        </authorList>
    </citation>
    <scope>NUCLEOTIDE SEQUENCE [LARGE SCALE GENOMIC DNA]</scope>
    <source>
        <strain evidence="2 3">CCC 1485</strain>
    </source>
</reference>
<evidence type="ECO:0000313" key="2">
    <source>
        <dbReference type="EMBL" id="KAG5942521.1"/>
    </source>
</evidence>
<accession>A0A9P7SIV9</accession>
<feature type="compositionally biased region" description="Polar residues" evidence="1">
    <location>
        <begin position="73"/>
        <end position="84"/>
    </location>
</feature>
<name>A0A9P7SIV9_9HYPO</name>